<organism evidence="3 4">
    <name type="scientific">Onchocerca volvulus</name>
    <dbReference type="NCBI Taxonomy" id="6282"/>
    <lineage>
        <taxon>Eukaryota</taxon>
        <taxon>Metazoa</taxon>
        <taxon>Ecdysozoa</taxon>
        <taxon>Nematoda</taxon>
        <taxon>Chromadorea</taxon>
        <taxon>Rhabditida</taxon>
        <taxon>Spirurina</taxon>
        <taxon>Spiruromorpha</taxon>
        <taxon>Filarioidea</taxon>
        <taxon>Onchocercidae</taxon>
        <taxon>Onchocerca</taxon>
    </lineage>
</organism>
<dbReference type="EnsemblMetazoa" id="OVOC7447.1">
    <property type="protein sequence ID" value="OVOC7447.1"/>
    <property type="gene ID" value="WBGene00244256"/>
</dbReference>
<proteinExistence type="predicted"/>
<feature type="signal peptide" evidence="1">
    <location>
        <begin position="1"/>
        <end position="21"/>
    </location>
</feature>
<name>A0A8R1Y1V1_ONCVO</name>
<reference evidence="4" key="1">
    <citation type="submission" date="2013-10" db="EMBL/GenBank/DDBJ databases">
        <title>Genome sequencing of Onchocerca volvulus.</title>
        <authorList>
            <person name="Cotton J."/>
            <person name="Tsai J."/>
            <person name="Stanley E."/>
            <person name="Tracey A."/>
            <person name="Holroyd N."/>
            <person name="Lustigman S."/>
            <person name="Berriman M."/>
        </authorList>
    </citation>
    <scope>NUCLEOTIDE SEQUENCE</scope>
</reference>
<dbReference type="Proteomes" id="UP000024404">
    <property type="component" value="Unassembled WGS sequence"/>
</dbReference>
<sequence>MEKLLIVVFIILLLNCLLSYACIGLNDGRNFRNCYLGHFCAEAYIAKSLKSQYEEKNDDNDLRFLQEIGAQSPFVSTTITNENTAFLECCRERGLPKICLQKCSYISYDQNAIRKMFLQIDPCPLLSASDIHFCAAQGHDHRQCCIMNGVTATLAGQKCLIFCDQRIQNGTILDESYLPCFERFENIKGCFWRWARKRYNQVELFKEFEINKSRRTNSSNIIQLNTEKPPSPFENDQ</sequence>
<dbReference type="InterPro" id="IPR002602">
    <property type="entry name" value="DB"/>
</dbReference>
<dbReference type="PANTHER" id="PTHR46705:SF2">
    <property type="entry name" value="DOMAIN OF UNKNOWN FUNCTION DB DOMAIN-CONTAINING PROTEIN"/>
    <property type="match status" value="1"/>
</dbReference>
<dbReference type="AlphaFoldDB" id="A0A8R1Y1V1"/>
<dbReference type="Pfam" id="PF01682">
    <property type="entry name" value="DB"/>
    <property type="match status" value="1"/>
</dbReference>
<evidence type="ECO:0000313" key="4">
    <source>
        <dbReference type="Proteomes" id="UP000024404"/>
    </source>
</evidence>
<feature type="chain" id="PRO_5035732162" evidence="1">
    <location>
        <begin position="22"/>
        <end position="237"/>
    </location>
</feature>
<feature type="domain" description="Domain of unknown function DB" evidence="2">
    <location>
        <begin position="89"/>
        <end position="191"/>
    </location>
</feature>
<evidence type="ECO:0000313" key="3">
    <source>
        <dbReference type="EnsemblMetazoa" id="OVOC7447.1"/>
    </source>
</evidence>
<evidence type="ECO:0000259" key="2">
    <source>
        <dbReference type="Pfam" id="PF01682"/>
    </source>
</evidence>
<keyword evidence="4" id="KW-1185">Reference proteome</keyword>
<evidence type="ECO:0000256" key="1">
    <source>
        <dbReference type="SAM" id="SignalP"/>
    </source>
</evidence>
<protein>
    <submittedName>
        <fullName evidence="3">DB domain-containing protein</fullName>
    </submittedName>
</protein>
<reference evidence="3" key="2">
    <citation type="submission" date="2022-06" db="UniProtKB">
        <authorList>
            <consortium name="EnsemblMetazoa"/>
        </authorList>
    </citation>
    <scope>IDENTIFICATION</scope>
</reference>
<dbReference type="PANTHER" id="PTHR46705">
    <property type="entry name" value="PROTEIN CBG09805"/>
    <property type="match status" value="1"/>
</dbReference>
<dbReference type="OMA" id="GQKCLIF"/>
<keyword evidence="1" id="KW-0732">Signal</keyword>
<accession>A0A8R1Y1V1</accession>
<dbReference type="EMBL" id="CMVM020000201">
    <property type="status" value="NOT_ANNOTATED_CDS"/>
    <property type="molecule type" value="Genomic_DNA"/>
</dbReference>
<dbReference type="PROSITE" id="PS51257">
    <property type="entry name" value="PROKAR_LIPOPROTEIN"/>
    <property type="match status" value="1"/>
</dbReference>